<evidence type="ECO:0000313" key="2">
    <source>
        <dbReference type="EMBL" id="MBT0994603.1"/>
    </source>
</evidence>
<evidence type="ECO:0000313" key="3">
    <source>
        <dbReference type="Proteomes" id="UP000722125"/>
    </source>
</evidence>
<dbReference type="PROSITE" id="PS50911">
    <property type="entry name" value="CHAP"/>
    <property type="match status" value="1"/>
</dbReference>
<organism evidence="2 3">
    <name type="scientific">Cellulomonas fulva</name>
    <dbReference type="NCBI Taxonomy" id="2835530"/>
    <lineage>
        <taxon>Bacteria</taxon>
        <taxon>Bacillati</taxon>
        <taxon>Actinomycetota</taxon>
        <taxon>Actinomycetes</taxon>
        <taxon>Micrococcales</taxon>
        <taxon>Cellulomonadaceae</taxon>
        <taxon>Cellulomonas</taxon>
    </lineage>
</organism>
<reference evidence="2 3" key="1">
    <citation type="submission" date="2021-05" db="EMBL/GenBank/DDBJ databases">
        <title>Description of Cellulomonas sp. DKR-3 sp. nov.</title>
        <authorList>
            <person name="Dahal R.H."/>
            <person name="Chaudhary D.K."/>
        </authorList>
    </citation>
    <scope>NUCLEOTIDE SEQUENCE [LARGE SCALE GENOMIC DNA]</scope>
    <source>
        <strain evidence="2 3">DKR-3</strain>
    </source>
</reference>
<name>A0ABS5TZL8_9CELL</name>
<gene>
    <name evidence="2" type="ORF">KIN34_09920</name>
</gene>
<keyword evidence="3" id="KW-1185">Reference proteome</keyword>
<dbReference type="EMBL" id="JAHBOH010000001">
    <property type="protein sequence ID" value="MBT0994603.1"/>
    <property type="molecule type" value="Genomic_DNA"/>
</dbReference>
<protein>
    <submittedName>
        <fullName evidence="2">CHAP domain-containing protein</fullName>
    </submittedName>
</protein>
<evidence type="ECO:0000259" key="1">
    <source>
        <dbReference type="PROSITE" id="PS50911"/>
    </source>
</evidence>
<dbReference type="Pfam" id="PF05257">
    <property type="entry name" value="CHAP"/>
    <property type="match status" value="1"/>
</dbReference>
<accession>A0ABS5TZL8</accession>
<proteinExistence type="predicted"/>
<dbReference type="Proteomes" id="UP000722125">
    <property type="component" value="Unassembled WGS sequence"/>
</dbReference>
<sequence length="409" mass="44355">MRTAPTPATGSLVPVRSAPDARAGRSLRRVLAVLLAAALALVVVPPAQAATSSLTLTADRSPRMGESVWFSGKWSVGGTGRSGKSITLQYRKKGASSWKTAGSTVSRSKGAWAYRFRPDANYQYRALSKAWGSTPGASSPYINLTFSWSPRTIDRRVDVLGWRAGTSKGTKTVSVPGTTKVRYNSRSTMLLVEVTQSTKVRTWTVEGDIRDAYVSRGSARGELGVPLGDARCRLLDSGCLQRFSKGVVYDNAFKSPVVLLGTDYDWLEVLAVAKSQVGYAAPSNNISRYNDWVGTDYAWCSIFLSWVGAASGHSSSIATYGRFTDFHAWATSRYRKQSTPRVGAIAFFDTHTTDGRYAATHSGLVYGMSGSSIYVIEGNTTNPATGGGRGVYYKVRSKSQPMYYVYPSY</sequence>
<comment type="caution">
    <text evidence="2">The sequence shown here is derived from an EMBL/GenBank/DDBJ whole genome shotgun (WGS) entry which is preliminary data.</text>
</comment>
<dbReference type="RefSeq" id="WP_214349862.1">
    <property type="nucleotide sequence ID" value="NZ_JAHBOH010000001.1"/>
</dbReference>
<dbReference type="InterPro" id="IPR007921">
    <property type="entry name" value="CHAP_dom"/>
</dbReference>
<feature type="domain" description="Peptidase C51" evidence="1">
    <location>
        <begin position="275"/>
        <end position="406"/>
    </location>
</feature>